<dbReference type="InterPro" id="IPR040504">
    <property type="entry name" value="TFIIF_beta_N"/>
</dbReference>
<keyword evidence="13" id="KW-0396">Initiation factor</keyword>
<evidence type="ECO:0000256" key="7">
    <source>
        <dbReference type="ARBA" id="ARBA00023242"/>
    </source>
</evidence>
<dbReference type="PANTHER" id="PTHR10445:SF0">
    <property type="entry name" value="GENERAL TRANSCRIPTION FACTOR IIF SUBUNIT 2"/>
    <property type="match status" value="1"/>
</dbReference>
<evidence type="ECO:0000313" key="13">
    <source>
        <dbReference type="EMBL" id="KOS21063.1"/>
    </source>
</evidence>
<evidence type="ECO:0000256" key="4">
    <source>
        <dbReference type="ARBA" id="ARBA00023015"/>
    </source>
</evidence>
<dbReference type="Pfam" id="PF02270">
    <property type="entry name" value="TFIIF_beta"/>
    <property type="match status" value="1"/>
</dbReference>
<evidence type="ECO:0000256" key="10">
    <source>
        <dbReference type="SAM" id="MobiDB-lite"/>
    </source>
</evidence>
<evidence type="ECO:0000256" key="8">
    <source>
        <dbReference type="ARBA" id="ARBA00081473"/>
    </source>
</evidence>
<comment type="similarity">
    <text evidence="2">Belongs to the TFIIF beta subunit family.</text>
</comment>
<feature type="domain" description="TFIIF beta subunit HTH" evidence="11">
    <location>
        <begin position="285"/>
        <end position="349"/>
    </location>
</feature>
<dbReference type="AlphaFoldDB" id="A0A0M9VVJ8"/>
<organism evidence="13 14">
    <name type="scientific">Escovopsis weberi</name>
    <dbReference type="NCBI Taxonomy" id="150374"/>
    <lineage>
        <taxon>Eukaryota</taxon>
        <taxon>Fungi</taxon>
        <taxon>Dikarya</taxon>
        <taxon>Ascomycota</taxon>
        <taxon>Pezizomycotina</taxon>
        <taxon>Sordariomycetes</taxon>
        <taxon>Hypocreomycetidae</taxon>
        <taxon>Hypocreales</taxon>
        <taxon>Hypocreaceae</taxon>
        <taxon>Escovopsis</taxon>
    </lineage>
</organism>
<evidence type="ECO:0000259" key="11">
    <source>
        <dbReference type="Pfam" id="PF02270"/>
    </source>
</evidence>
<dbReference type="SUPFAM" id="SSF46785">
    <property type="entry name" value="Winged helix' DNA-binding domain"/>
    <property type="match status" value="1"/>
</dbReference>
<keyword evidence="4" id="KW-0805">Transcription regulation</keyword>
<dbReference type="OrthoDB" id="26094at2759"/>
<feature type="domain" description="TFIIF beta subunit N-terminal" evidence="12">
    <location>
        <begin position="46"/>
        <end position="216"/>
    </location>
</feature>
<comment type="caution">
    <text evidence="13">The sequence shown here is derived from an EMBL/GenBank/DDBJ whole genome shotgun (WGS) entry which is preliminary data.</text>
</comment>
<dbReference type="PANTHER" id="PTHR10445">
    <property type="entry name" value="GENERAL TRANSCRIPTION FACTOR IIF SUBUNIT 2"/>
    <property type="match status" value="1"/>
</dbReference>
<evidence type="ECO:0000259" key="12">
    <source>
        <dbReference type="Pfam" id="PF17683"/>
    </source>
</evidence>
<dbReference type="FunFam" id="1.10.10.10:FF:000035">
    <property type="entry name" value="General transcription factor IIF subunit 2"/>
    <property type="match status" value="1"/>
</dbReference>
<dbReference type="Proteomes" id="UP000053831">
    <property type="component" value="Unassembled WGS sequence"/>
</dbReference>
<dbReference type="Gene3D" id="1.10.10.10">
    <property type="entry name" value="Winged helix-like DNA-binding domain superfamily/Winged helix DNA-binding domain"/>
    <property type="match status" value="1"/>
</dbReference>
<keyword evidence="6" id="KW-0804">Transcription</keyword>
<feature type="region of interest" description="Disordered" evidence="10">
    <location>
        <begin position="158"/>
        <end position="185"/>
    </location>
</feature>
<evidence type="ECO:0000256" key="1">
    <source>
        <dbReference type="ARBA" id="ARBA00004123"/>
    </source>
</evidence>
<feature type="region of interest" description="Disordered" evidence="10">
    <location>
        <begin position="1"/>
        <end position="21"/>
    </location>
</feature>
<comment type="subcellular location">
    <subcellularLocation>
        <location evidence="1">Nucleus</location>
    </subcellularLocation>
</comment>
<evidence type="ECO:0000256" key="3">
    <source>
        <dbReference type="ARBA" id="ARBA00021453"/>
    </source>
</evidence>
<dbReference type="GO" id="GO:0003743">
    <property type="term" value="F:translation initiation factor activity"/>
    <property type="evidence" value="ECO:0007669"/>
    <property type="project" value="UniProtKB-KW"/>
</dbReference>
<dbReference type="EMBL" id="LGSR01000013">
    <property type="protein sequence ID" value="KOS21063.1"/>
    <property type="molecule type" value="Genomic_DNA"/>
</dbReference>
<dbReference type="SUPFAM" id="SSF50916">
    <property type="entry name" value="Rap30/74 interaction domains"/>
    <property type="match status" value="1"/>
</dbReference>
<dbReference type="InterPro" id="IPR036388">
    <property type="entry name" value="WH-like_DNA-bd_sf"/>
</dbReference>
<reference evidence="13 14" key="1">
    <citation type="submission" date="2015-07" db="EMBL/GenBank/DDBJ databases">
        <title>The genome of the fungus Escovopsis weberi, a specialized disease agent of ant agriculture.</title>
        <authorList>
            <person name="de Man T.J."/>
            <person name="Stajich J.E."/>
            <person name="Kubicek C.P."/>
            <person name="Chenthamara K."/>
            <person name="Atanasova L."/>
            <person name="Druzhinina I.S."/>
            <person name="Birnbaum S."/>
            <person name="Barribeau S.M."/>
            <person name="Teiling C."/>
            <person name="Suen G."/>
            <person name="Currie C."/>
            <person name="Gerardo N.M."/>
        </authorList>
    </citation>
    <scope>NUCLEOTIDE SEQUENCE [LARGE SCALE GENOMIC DNA]</scope>
</reference>
<keyword evidence="5" id="KW-0238">DNA-binding</keyword>
<dbReference type="InterPro" id="IPR011039">
    <property type="entry name" value="TFIIF_interaction"/>
</dbReference>
<evidence type="ECO:0000313" key="14">
    <source>
        <dbReference type="Proteomes" id="UP000053831"/>
    </source>
</evidence>
<dbReference type="GO" id="GO:0003677">
    <property type="term" value="F:DNA binding"/>
    <property type="evidence" value="ECO:0007669"/>
    <property type="project" value="UniProtKB-KW"/>
</dbReference>
<sequence length="380" mass="43174">MADNQMIKTEPSDSPVPMDEDEILEDDAGDLDFYDKSIAGNAYEMLYLARIPRYMWDAWMKMTERLGDDEEIQIGTLRTWNEPQMDSAMADGSAREVTKLRMLLTPNCPEHQLLPREYDLEVLDQDVHNHYIFSEEDLPGFKAKNKARAEAASAGIPLSLLRSKNNNGNNNGNNGGNSGEKPSFNRRQRYQPYYRKAIPKKSKIFGKVRYDIRVEPHNLQEEEELLAKRIFDAENSKTKLQIISRNKASAIINPGSVGAVNWGGSFIKNAPPALKAKKGEVLKAARIPKNQLLDLIFDCFRQYQYWSMKALRQRTQQPDSYLRQVLEEVAVLNKSGPFANHYCLSAAYRDKGGNDAKEEAAEAADDDDDEEEMEDVLLSL</sequence>
<dbReference type="GO" id="GO:0006367">
    <property type="term" value="P:transcription initiation at RNA polymerase II promoter"/>
    <property type="evidence" value="ECO:0007669"/>
    <property type="project" value="InterPro"/>
</dbReference>
<evidence type="ECO:0000256" key="6">
    <source>
        <dbReference type="ARBA" id="ARBA00023163"/>
    </source>
</evidence>
<dbReference type="STRING" id="150374.A0A0M9VVJ8"/>
<dbReference type="GO" id="GO:0005674">
    <property type="term" value="C:transcription factor TFIIF complex"/>
    <property type="evidence" value="ECO:0007669"/>
    <property type="project" value="InterPro"/>
</dbReference>
<dbReference type="InterPro" id="IPR040450">
    <property type="entry name" value="TFIIF_beta_HTH"/>
</dbReference>
<evidence type="ECO:0000256" key="9">
    <source>
        <dbReference type="ARBA" id="ARBA00081863"/>
    </source>
</evidence>
<feature type="region of interest" description="Disordered" evidence="10">
    <location>
        <begin position="354"/>
        <end position="380"/>
    </location>
</feature>
<proteinExistence type="inferred from homology"/>
<dbReference type="Pfam" id="PF17683">
    <property type="entry name" value="TFIIF_beta_N"/>
    <property type="match status" value="1"/>
</dbReference>
<keyword evidence="7" id="KW-0539">Nucleus</keyword>
<keyword evidence="14" id="KW-1185">Reference proteome</keyword>
<dbReference type="CDD" id="cd07980">
    <property type="entry name" value="TFIIF_beta"/>
    <property type="match status" value="1"/>
</dbReference>
<dbReference type="InterPro" id="IPR036390">
    <property type="entry name" value="WH_DNA-bd_sf"/>
</dbReference>
<feature type="compositionally biased region" description="Acidic residues" evidence="10">
    <location>
        <begin position="361"/>
        <end position="380"/>
    </location>
</feature>
<name>A0A0M9VVJ8_ESCWE</name>
<accession>A0A0M9VVJ8</accession>
<keyword evidence="13" id="KW-0648">Protein biosynthesis</keyword>
<dbReference type="InterPro" id="IPR003196">
    <property type="entry name" value="TFIIF_beta"/>
</dbReference>
<evidence type="ECO:0000256" key="2">
    <source>
        <dbReference type="ARBA" id="ARBA00009543"/>
    </source>
</evidence>
<gene>
    <name evidence="13" type="ORF">ESCO_004346</name>
</gene>
<evidence type="ECO:0000256" key="5">
    <source>
        <dbReference type="ARBA" id="ARBA00023125"/>
    </source>
</evidence>
<protein>
    <recommendedName>
        <fullName evidence="3">Transcription initiation factor IIF subunit beta</fullName>
    </recommendedName>
    <alternativeName>
        <fullName evidence="9">TFIIF medium subunit</fullName>
    </alternativeName>
    <alternativeName>
        <fullName evidence="8">TFIIF-beta</fullName>
    </alternativeName>
</protein>